<name>A0ABW2IZJ5_9GAMM</name>
<accession>A0ABW2IZJ5</accession>
<organism evidence="1 2">
    <name type="scientific">Marinobacter aromaticivorans</name>
    <dbReference type="NCBI Taxonomy" id="1494078"/>
    <lineage>
        <taxon>Bacteria</taxon>
        <taxon>Pseudomonadati</taxon>
        <taxon>Pseudomonadota</taxon>
        <taxon>Gammaproteobacteria</taxon>
        <taxon>Pseudomonadales</taxon>
        <taxon>Marinobacteraceae</taxon>
        <taxon>Marinobacter</taxon>
    </lineage>
</organism>
<proteinExistence type="predicted"/>
<keyword evidence="2" id="KW-1185">Reference proteome</keyword>
<reference evidence="2" key="1">
    <citation type="journal article" date="2019" name="Int. J. Syst. Evol. Microbiol.">
        <title>The Global Catalogue of Microorganisms (GCM) 10K type strain sequencing project: providing services to taxonomists for standard genome sequencing and annotation.</title>
        <authorList>
            <consortium name="The Broad Institute Genomics Platform"/>
            <consortium name="The Broad Institute Genome Sequencing Center for Infectious Disease"/>
            <person name="Wu L."/>
            <person name="Ma J."/>
        </authorList>
    </citation>
    <scope>NUCLEOTIDE SEQUENCE [LARGE SCALE GENOMIC DNA]</scope>
    <source>
        <strain evidence="2">CCUG 60559</strain>
    </source>
</reference>
<evidence type="ECO:0000313" key="1">
    <source>
        <dbReference type="EMBL" id="MFC7296165.1"/>
    </source>
</evidence>
<dbReference type="Proteomes" id="UP001596506">
    <property type="component" value="Unassembled WGS sequence"/>
</dbReference>
<evidence type="ECO:0000313" key="2">
    <source>
        <dbReference type="Proteomes" id="UP001596506"/>
    </source>
</evidence>
<gene>
    <name evidence="1" type="ORF">ACFQQA_15705</name>
</gene>
<dbReference type="EMBL" id="JBHTBD010000007">
    <property type="protein sequence ID" value="MFC7296165.1"/>
    <property type="molecule type" value="Genomic_DNA"/>
</dbReference>
<dbReference type="RefSeq" id="WP_100689508.1">
    <property type="nucleotide sequence ID" value="NZ_JBHTBD010000007.1"/>
</dbReference>
<comment type="caution">
    <text evidence="1">The sequence shown here is derived from an EMBL/GenBank/DDBJ whole genome shotgun (WGS) entry which is preliminary data.</text>
</comment>
<sequence>MSEEVPRWPSSLPMPAKMTFGPRRVHLLPADFENHGAIADLLHDLYWFPDDLYYLFYSDVLKLTSKASAELKESGVVITEAESYLYMHPKPGYERDFIQVLPSESYPEWRKEAAVGRMFWRASLSLEPAVRKEMDFDESAARTRDAIADSEDVVDFKPNFFGVGLNLNSLWRRILAWFKSK</sequence>
<protein>
    <submittedName>
        <fullName evidence="1">Uncharacterized protein</fullName>
    </submittedName>
</protein>